<gene>
    <name evidence="1" type="ORF">MSG28_013739</name>
</gene>
<dbReference type="EMBL" id="CM046124">
    <property type="protein sequence ID" value="KAI8432780.1"/>
    <property type="molecule type" value="Genomic_DNA"/>
</dbReference>
<comment type="caution">
    <text evidence="1">The sequence shown here is derived from an EMBL/GenBank/DDBJ whole genome shotgun (WGS) entry which is preliminary data.</text>
</comment>
<organism evidence="1 2">
    <name type="scientific">Choristoneura fumiferana</name>
    <name type="common">Spruce budworm moth</name>
    <name type="synonym">Archips fumiferana</name>
    <dbReference type="NCBI Taxonomy" id="7141"/>
    <lineage>
        <taxon>Eukaryota</taxon>
        <taxon>Metazoa</taxon>
        <taxon>Ecdysozoa</taxon>
        <taxon>Arthropoda</taxon>
        <taxon>Hexapoda</taxon>
        <taxon>Insecta</taxon>
        <taxon>Pterygota</taxon>
        <taxon>Neoptera</taxon>
        <taxon>Endopterygota</taxon>
        <taxon>Lepidoptera</taxon>
        <taxon>Glossata</taxon>
        <taxon>Ditrysia</taxon>
        <taxon>Tortricoidea</taxon>
        <taxon>Tortricidae</taxon>
        <taxon>Tortricinae</taxon>
        <taxon>Choristoneura</taxon>
    </lineage>
</organism>
<name>A0ACC0K8P8_CHOFU</name>
<dbReference type="Proteomes" id="UP001064048">
    <property type="component" value="Chromosome 24"/>
</dbReference>
<sequence>MNNRETLEQETEEKEVDSIGEIPAEEDRRRARRPAEGPVHNVQKRKTGKKENNDNAISGIAWRMGYYFESVTVYAVIDLIDLNEEWLTVNNICSRCGYRNYDQCDANFVNWREIGTDALTIVYFFDVDIDKITFKELAERFTNHFMPQKNITMERHKLFNRRQGCPISKQFGIQQTHLIQVVTDLAKQMVDLNRKVDLLLGKHAEENLAISELLASLPVKDDASFCHFNEQLEISRNKQAVMSFLAGIGGRNIRSLTTNILRRILQDEVAELYSLTGKQMKNSNKKHF</sequence>
<evidence type="ECO:0000313" key="2">
    <source>
        <dbReference type="Proteomes" id="UP001064048"/>
    </source>
</evidence>
<proteinExistence type="predicted"/>
<evidence type="ECO:0000313" key="1">
    <source>
        <dbReference type="EMBL" id="KAI8432780.1"/>
    </source>
</evidence>
<accession>A0ACC0K8P8</accession>
<keyword evidence="2" id="KW-1185">Reference proteome</keyword>
<protein>
    <submittedName>
        <fullName evidence="1">Uncharacterized protein</fullName>
    </submittedName>
</protein>
<reference evidence="1 2" key="1">
    <citation type="journal article" date="2022" name="Genome Biol. Evol.">
        <title>The Spruce Budworm Genome: Reconstructing the Evolutionary History of Antifreeze Proteins.</title>
        <authorList>
            <person name="Beliveau C."/>
            <person name="Gagne P."/>
            <person name="Picq S."/>
            <person name="Vernygora O."/>
            <person name="Keeling C.I."/>
            <person name="Pinkney K."/>
            <person name="Doucet D."/>
            <person name="Wen F."/>
            <person name="Johnston J.S."/>
            <person name="Maaroufi H."/>
            <person name="Boyle B."/>
            <person name="Laroche J."/>
            <person name="Dewar K."/>
            <person name="Juretic N."/>
            <person name="Blackburn G."/>
            <person name="Nisole A."/>
            <person name="Brunet B."/>
            <person name="Brandao M."/>
            <person name="Lumley L."/>
            <person name="Duan J."/>
            <person name="Quan G."/>
            <person name="Lucarotti C.J."/>
            <person name="Roe A.D."/>
            <person name="Sperling F.A.H."/>
            <person name="Levesque R.C."/>
            <person name="Cusson M."/>
        </authorList>
    </citation>
    <scope>NUCLEOTIDE SEQUENCE [LARGE SCALE GENOMIC DNA]</scope>
    <source>
        <strain evidence="1">Glfc:IPQL:Cfum</strain>
    </source>
</reference>